<reference evidence="1" key="1">
    <citation type="submission" date="2023-10" db="EMBL/GenBank/DDBJ databases">
        <authorList>
            <person name="Chen Y."/>
            <person name="Shah S."/>
            <person name="Dougan E. K."/>
            <person name="Thang M."/>
            <person name="Chan C."/>
        </authorList>
    </citation>
    <scope>NUCLEOTIDE SEQUENCE [LARGE SCALE GENOMIC DNA]</scope>
</reference>
<gene>
    <name evidence="1" type="ORF">PCOR1329_LOCUS65957</name>
</gene>
<name>A0ABN9WFZ4_9DINO</name>
<dbReference type="Proteomes" id="UP001189429">
    <property type="component" value="Unassembled WGS sequence"/>
</dbReference>
<keyword evidence="2" id="KW-1185">Reference proteome</keyword>
<sequence length="279" mass="31249">MSMVPDQKSWNISPKAKSIADSPWNQEVEGHVMVWTGEGGTCRVKSIKQGQACFFDGVLDSFWMYSRMAGVFEDVQSFEDMPYLPCRPTRQRSNKPWAACDIHAVKMSKQCPIVRPPPVMPSKTAEFPELEQVDGQDKLDQARTTFCEGAEAEPQYLFGWSEARAEKYPGRGTVLEIAVRQLVPRLSSPLADRGPARARRWAAGELAWLGRLVCFVLRGHPEAELGEAATHDAGTVLTPSKTDNYQRLIANFERDGDDFYKLHTTGSKWRTGGPRSSPR</sequence>
<accession>A0ABN9WFZ4</accession>
<proteinExistence type="predicted"/>
<protein>
    <submittedName>
        <fullName evidence="1">Uncharacterized protein</fullName>
    </submittedName>
</protein>
<evidence type="ECO:0000313" key="2">
    <source>
        <dbReference type="Proteomes" id="UP001189429"/>
    </source>
</evidence>
<organism evidence="1 2">
    <name type="scientific">Prorocentrum cordatum</name>
    <dbReference type="NCBI Taxonomy" id="2364126"/>
    <lineage>
        <taxon>Eukaryota</taxon>
        <taxon>Sar</taxon>
        <taxon>Alveolata</taxon>
        <taxon>Dinophyceae</taxon>
        <taxon>Prorocentrales</taxon>
        <taxon>Prorocentraceae</taxon>
        <taxon>Prorocentrum</taxon>
    </lineage>
</organism>
<dbReference type="EMBL" id="CAUYUJ010018473">
    <property type="protein sequence ID" value="CAK0883860.1"/>
    <property type="molecule type" value="Genomic_DNA"/>
</dbReference>
<evidence type="ECO:0000313" key="1">
    <source>
        <dbReference type="EMBL" id="CAK0883860.1"/>
    </source>
</evidence>
<comment type="caution">
    <text evidence="1">The sequence shown here is derived from an EMBL/GenBank/DDBJ whole genome shotgun (WGS) entry which is preliminary data.</text>
</comment>